<evidence type="ECO:0000256" key="3">
    <source>
        <dbReference type="ARBA" id="ARBA00022729"/>
    </source>
</evidence>
<keyword evidence="7" id="KW-1185">Reference proteome</keyword>
<name>A0A1N6QZ70_9FIRM</name>
<dbReference type="SUPFAM" id="SSF53822">
    <property type="entry name" value="Periplasmic binding protein-like I"/>
    <property type="match status" value="1"/>
</dbReference>
<evidence type="ECO:0000313" key="6">
    <source>
        <dbReference type="EMBL" id="SIQ21914.1"/>
    </source>
</evidence>
<dbReference type="Pfam" id="PF13407">
    <property type="entry name" value="Peripla_BP_4"/>
    <property type="match status" value="1"/>
</dbReference>
<dbReference type="RefSeq" id="WP_076543784.1">
    <property type="nucleotide sequence ID" value="NZ_FTNC01000002.1"/>
</dbReference>
<evidence type="ECO:0000259" key="5">
    <source>
        <dbReference type="Pfam" id="PF13407"/>
    </source>
</evidence>
<evidence type="ECO:0000256" key="2">
    <source>
        <dbReference type="ARBA" id="ARBA00007639"/>
    </source>
</evidence>
<comment type="subcellular location">
    <subcellularLocation>
        <location evidence="1">Cell envelope</location>
    </subcellularLocation>
</comment>
<reference evidence="7" key="1">
    <citation type="submission" date="2017-01" db="EMBL/GenBank/DDBJ databases">
        <authorList>
            <person name="Varghese N."/>
            <person name="Submissions S."/>
        </authorList>
    </citation>
    <scope>NUCLEOTIDE SEQUENCE [LARGE SCALE GENOMIC DNA]</scope>
    <source>
        <strain evidence="7">ATCC 700103</strain>
    </source>
</reference>
<feature type="domain" description="Periplasmic binding protein" evidence="5">
    <location>
        <begin position="33"/>
        <end position="288"/>
    </location>
</feature>
<dbReference type="PANTHER" id="PTHR46847">
    <property type="entry name" value="D-ALLOSE-BINDING PERIPLASMIC PROTEIN-RELATED"/>
    <property type="match status" value="1"/>
</dbReference>
<comment type="similarity">
    <text evidence="2">Belongs to the bacterial solute-binding protein 2 family.</text>
</comment>
<dbReference type="AlphaFoldDB" id="A0A1N6QZ70"/>
<dbReference type="CDD" id="cd01536">
    <property type="entry name" value="PBP1_ABC_sugar_binding-like"/>
    <property type="match status" value="1"/>
</dbReference>
<evidence type="ECO:0000313" key="7">
    <source>
        <dbReference type="Proteomes" id="UP000185669"/>
    </source>
</evidence>
<evidence type="ECO:0000256" key="4">
    <source>
        <dbReference type="SAM" id="SignalP"/>
    </source>
</evidence>
<dbReference type="InterPro" id="IPR025997">
    <property type="entry name" value="SBP_2_dom"/>
</dbReference>
<gene>
    <name evidence="6" type="ORF">SAMN05421834_102110</name>
</gene>
<protein>
    <submittedName>
        <fullName evidence="6">Monosaccharide ABC transporter substrate-binding protein, CUT2 family</fullName>
    </submittedName>
</protein>
<dbReference type="GO" id="GO:0030246">
    <property type="term" value="F:carbohydrate binding"/>
    <property type="evidence" value="ECO:0007669"/>
    <property type="project" value="UniProtKB-ARBA"/>
</dbReference>
<dbReference type="Proteomes" id="UP000185669">
    <property type="component" value="Unassembled WGS sequence"/>
</dbReference>
<dbReference type="PANTHER" id="PTHR46847:SF1">
    <property type="entry name" value="D-ALLOSE-BINDING PERIPLASMIC PROTEIN-RELATED"/>
    <property type="match status" value="1"/>
</dbReference>
<feature type="chain" id="PRO_5012500998" evidence="4">
    <location>
        <begin position="24"/>
        <end position="335"/>
    </location>
</feature>
<dbReference type="STRING" id="56779.SAMN05421834_102110"/>
<dbReference type="EMBL" id="FTNC01000002">
    <property type="protein sequence ID" value="SIQ21914.1"/>
    <property type="molecule type" value="Genomic_DNA"/>
</dbReference>
<organism evidence="6 7">
    <name type="scientific">Halanaerobium kushneri</name>
    <dbReference type="NCBI Taxonomy" id="56779"/>
    <lineage>
        <taxon>Bacteria</taxon>
        <taxon>Bacillati</taxon>
        <taxon>Bacillota</taxon>
        <taxon>Clostridia</taxon>
        <taxon>Halanaerobiales</taxon>
        <taxon>Halanaerobiaceae</taxon>
        <taxon>Halanaerobium</taxon>
    </lineage>
</organism>
<dbReference type="Gene3D" id="3.40.50.2300">
    <property type="match status" value="2"/>
</dbReference>
<accession>A0A1N6QZ70</accession>
<dbReference type="InterPro" id="IPR028082">
    <property type="entry name" value="Peripla_BP_I"/>
</dbReference>
<proteinExistence type="inferred from homology"/>
<feature type="signal peptide" evidence="4">
    <location>
        <begin position="1"/>
        <end position="23"/>
    </location>
</feature>
<keyword evidence="3 4" id="KW-0732">Signal</keyword>
<evidence type="ECO:0000256" key="1">
    <source>
        <dbReference type="ARBA" id="ARBA00004196"/>
    </source>
</evidence>
<sequence length="335" mass="36194">MKKLFYLFIAMTLILGLTVTVSAQTEADEEYRISVVLKATNSDYWKSVQAGAEQAGEDMGVDVSVVGPSNETQVMQQINLLEDQISRMVDGLVVAPLRPSAALNVLKKSVDRGIPVVTIDTDADFEGKTSFAGTGNFLAAQQAGNYMEEKLNGKGKIAIVRGAAGDYIHDQRVEGFLDAVKDSDIEIVTTQPADSQRGQAVSVMQNILQTYPDIDGVYGTNDEMALGALRALKSANVDKDVAVMGFDGSPDAIKSIRNGELTATIQQDSYNIGYTGVELMVKTLNGEEVEKTVPVPTNIIDADNVDAAIKDLTKAFSRDRLETIFGEELIEELLD</sequence>
<dbReference type="GO" id="GO:0030313">
    <property type="term" value="C:cell envelope"/>
    <property type="evidence" value="ECO:0007669"/>
    <property type="project" value="UniProtKB-SubCell"/>
</dbReference>